<reference evidence="2 3" key="1">
    <citation type="submission" date="2018-05" db="EMBL/GenBank/DDBJ databases">
        <title>Genomic Encyclopedia of Type Strains, Phase IV (KMG-IV): sequencing the most valuable type-strain genomes for metagenomic binning, comparative biology and taxonomic classification.</title>
        <authorList>
            <person name="Goeker M."/>
        </authorList>
    </citation>
    <scope>NUCLEOTIDE SEQUENCE [LARGE SCALE GENOMIC DNA]</scope>
    <source>
        <strain evidence="2 3">DSM 16097</strain>
    </source>
</reference>
<proteinExistence type="predicted"/>
<comment type="caution">
    <text evidence="2">The sequence shown here is derived from an EMBL/GenBank/DDBJ whole genome shotgun (WGS) entry which is preliminary data.</text>
</comment>
<accession>A0A316GIT8</accession>
<evidence type="ECO:0000313" key="3">
    <source>
        <dbReference type="Proteomes" id="UP000245708"/>
    </source>
</evidence>
<dbReference type="RefSeq" id="WP_109667700.1">
    <property type="nucleotide sequence ID" value="NZ_QGGW01000004.1"/>
</dbReference>
<dbReference type="EMBL" id="QGGW01000004">
    <property type="protein sequence ID" value="PWK60444.1"/>
    <property type="molecule type" value="Genomic_DNA"/>
</dbReference>
<feature type="compositionally biased region" description="Basic and acidic residues" evidence="1">
    <location>
        <begin position="50"/>
        <end position="70"/>
    </location>
</feature>
<organism evidence="2 3">
    <name type="scientific">Roseicyclus mahoneyensis</name>
    <dbReference type="NCBI Taxonomy" id="164332"/>
    <lineage>
        <taxon>Bacteria</taxon>
        <taxon>Pseudomonadati</taxon>
        <taxon>Pseudomonadota</taxon>
        <taxon>Alphaproteobacteria</taxon>
        <taxon>Rhodobacterales</taxon>
        <taxon>Roseobacteraceae</taxon>
        <taxon>Roseicyclus</taxon>
    </lineage>
</organism>
<gene>
    <name evidence="2" type="ORF">C7455_10480</name>
</gene>
<dbReference type="AlphaFoldDB" id="A0A316GIT8"/>
<evidence type="ECO:0000313" key="2">
    <source>
        <dbReference type="EMBL" id="PWK60444.1"/>
    </source>
</evidence>
<name>A0A316GIT8_9RHOB</name>
<feature type="region of interest" description="Disordered" evidence="1">
    <location>
        <begin position="40"/>
        <end position="83"/>
    </location>
</feature>
<protein>
    <submittedName>
        <fullName evidence="2">Uncharacterized protein</fullName>
    </submittedName>
</protein>
<sequence>MSNPDPDRDQSHIHRVLEAILLSPVTGRAVARTLLSQATERETPTIVSDIRAHRADKAAGKDAEARHGADASRGPTSPWARSG</sequence>
<keyword evidence="3" id="KW-1185">Reference proteome</keyword>
<dbReference type="Proteomes" id="UP000245708">
    <property type="component" value="Unassembled WGS sequence"/>
</dbReference>
<evidence type="ECO:0000256" key="1">
    <source>
        <dbReference type="SAM" id="MobiDB-lite"/>
    </source>
</evidence>